<evidence type="ECO:0000313" key="3">
    <source>
        <dbReference type="EMBL" id="SUZ98048.1"/>
    </source>
</evidence>
<dbReference type="SUPFAM" id="SSF54593">
    <property type="entry name" value="Glyoxalase/Bleomycin resistance protein/Dihydroxybiphenyl dioxygenase"/>
    <property type="match status" value="1"/>
</dbReference>
<organism evidence="3">
    <name type="scientific">marine metagenome</name>
    <dbReference type="NCBI Taxonomy" id="408172"/>
    <lineage>
        <taxon>unclassified sequences</taxon>
        <taxon>metagenomes</taxon>
        <taxon>ecological metagenomes</taxon>
    </lineage>
</organism>
<dbReference type="PANTHER" id="PTHR43048">
    <property type="entry name" value="METHYLMALONYL-COA EPIMERASE"/>
    <property type="match status" value="1"/>
</dbReference>
<feature type="domain" description="VOC" evidence="2">
    <location>
        <begin position="4"/>
        <end position="141"/>
    </location>
</feature>
<dbReference type="Pfam" id="PF13468">
    <property type="entry name" value="Glyoxalase_3"/>
    <property type="match status" value="1"/>
</dbReference>
<dbReference type="AlphaFoldDB" id="A0A381S3Z0"/>
<accession>A0A381S3Z0</accession>
<name>A0A381S3Z0_9ZZZZ</name>
<feature type="domain" description="VOC" evidence="2">
    <location>
        <begin position="160"/>
        <end position="278"/>
    </location>
</feature>
<reference evidence="3" key="1">
    <citation type="submission" date="2018-05" db="EMBL/GenBank/DDBJ databases">
        <authorList>
            <person name="Lanie J.A."/>
            <person name="Ng W.-L."/>
            <person name="Kazmierczak K.M."/>
            <person name="Andrzejewski T.M."/>
            <person name="Davidsen T.M."/>
            <person name="Wayne K.J."/>
            <person name="Tettelin H."/>
            <person name="Glass J.I."/>
            <person name="Rusch D."/>
            <person name="Podicherti R."/>
            <person name="Tsui H.-C.T."/>
            <person name="Winkler M.E."/>
        </authorList>
    </citation>
    <scope>NUCLEOTIDE SEQUENCE</scope>
</reference>
<sequence length="279" mass="31180">MLDSIDHLIIAVEDLSISVDNYTKILGFPPTWRGSQPGQGTENALFPLDNLYIELLTSNGQGPGADMIKSFLESNGEGLFGIALGTSNIESVRSQLIGKDMDLGDLISGESTSIDSDLTRTWKNIYLPFSLTRGLFTFFIEHEEGSIPLRKKDFNSQVNRLDHVVIHTNDPDGLISLYRDTYGIRLALDQTVEKWGGRMLFFRINHTTLEVISKEDDKTPVDSLWGLAWEVKDITSTYDRLLSEGIEVTKVKNGRKPNTLVATIKSHTCNIPTLLIQHL</sequence>
<dbReference type="GO" id="GO:0046491">
    <property type="term" value="P:L-methylmalonyl-CoA metabolic process"/>
    <property type="evidence" value="ECO:0007669"/>
    <property type="project" value="TreeGrafter"/>
</dbReference>
<dbReference type="InterPro" id="IPR029068">
    <property type="entry name" value="Glyas_Bleomycin-R_OHBP_Dase"/>
</dbReference>
<dbReference type="InterPro" id="IPR051785">
    <property type="entry name" value="MMCE/EMCE_epimerase"/>
</dbReference>
<dbReference type="InterPro" id="IPR025870">
    <property type="entry name" value="Glyoxalase-like_dom"/>
</dbReference>
<evidence type="ECO:0000256" key="1">
    <source>
        <dbReference type="ARBA" id="ARBA00022723"/>
    </source>
</evidence>
<gene>
    <name evidence="3" type="ORF">METZ01_LOCUS50902</name>
</gene>
<dbReference type="InterPro" id="IPR037523">
    <property type="entry name" value="VOC_core"/>
</dbReference>
<dbReference type="EMBL" id="UINC01002567">
    <property type="protein sequence ID" value="SUZ98048.1"/>
    <property type="molecule type" value="Genomic_DNA"/>
</dbReference>
<proteinExistence type="predicted"/>
<dbReference type="PROSITE" id="PS51819">
    <property type="entry name" value="VOC"/>
    <property type="match status" value="2"/>
</dbReference>
<protein>
    <recommendedName>
        <fullName evidence="2">VOC domain-containing protein</fullName>
    </recommendedName>
</protein>
<dbReference type="Gene3D" id="3.10.180.10">
    <property type="entry name" value="2,3-Dihydroxybiphenyl 1,2-Dioxygenase, domain 1"/>
    <property type="match status" value="2"/>
</dbReference>
<dbReference type="GO" id="GO:0004493">
    <property type="term" value="F:methylmalonyl-CoA epimerase activity"/>
    <property type="evidence" value="ECO:0007669"/>
    <property type="project" value="TreeGrafter"/>
</dbReference>
<keyword evidence="1" id="KW-0479">Metal-binding</keyword>
<dbReference type="GO" id="GO:0046872">
    <property type="term" value="F:metal ion binding"/>
    <property type="evidence" value="ECO:0007669"/>
    <property type="project" value="UniProtKB-KW"/>
</dbReference>
<dbReference type="PANTHER" id="PTHR43048:SF3">
    <property type="entry name" value="METHYLMALONYL-COA EPIMERASE, MITOCHONDRIAL"/>
    <property type="match status" value="1"/>
</dbReference>
<evidence type="ECO:0000259" key="2">
    <source>
        <dbReference type="PROSITE" id="PS51819"/>
    </source>
</evidence>